<dbReference type="EMBL" id="CAJQZP010001305">
    <property type="protein sequence ID" value="CAG5037849.1"/>
    <property type="molecule type" value="Genomic_DNA"/>
</dbReference>
<protein>
    <submittedName>
        <fullName evidence="1">(apollo) hypothetical protein</fullName>
    </submittedName>
</protein>
<reference evidence="1" key="1">
    <citation type="submission" date="2021-04" db="EMBL/GenBank/DDBJ databases">
        <authorList>
            <person name="Tunstrom K."/>
        </authorList>
    </citation>
    <scope>NUCLEOTIDE SEQUENCE</scope>
</reference>
<name>A0A8S3XS44_PARAO</name>
<evidence type="ECO:0000313" key="2">
    <source>
        <dbReference type="Proteomes" id="UP000691718"/>
    </source>
</evidence>
<proteinExistence type="predicted"/>
<comment type="caution">
    <text evidence="1">The sequence shown here is derived from an EMBL/GenBank/DDBJ whole genome shotgun (WGS) entry which is preliminary data.</text>
</comment>
<accession>A0A8S3XS44</accession>
<sequence length="96" mass="11054">MNVIIVTRLVCADICKCRPCPKTRLTLLSPRPARVRDREIGKTDEPTCDQLKAMCEVLKKQARASEIMNEVNSYRNPLMYNEWPVYTAIPKAAPRY</sequence>
<keyword evidence="2" id="KW-1185">Reference proteome</keyword>
<dbReference type="OrthoDB" id="6376425at2759"/>
<gene>
    <name evidence="1" type="ORF">PAPOLLO_LOCUS21244</name>
</gene>
<evidence type="ECO:0000313" key="1">
    <source>
        <dbReference type="EMBL" id="CAG5037849.1"/>
    </source>
</evidence>
<organism evidence="1 2">
    <name type="scientific">Parnassius apollo</name>
    <name type="common">Apollo butterfly</name>
    <name type="synonym">Papilio apollo</name>
    <dbReference type="NCBI Taxonomy" id="110799"/>
    <lineage>
        <taxon>Eukaryota</taxon>
        <taxon>Metazoa</taxon>
        <taxon>Ecdysozoa</taxon>
        <taxon>Arthropoda</taxon>
        <taxon>Hexapoda</taxon>
        <taxon>Insecta</taxon>
        <taxon>Pterygota</taxon>
        <taxon>Neoptera</taxon>
        <taxon>Endopterygota</taxon>
        <taxon>Lepidoptera</taxon>
        <taxon>Glossata</taxon>
        <taxon>Ditrysia</taxon>
        <taxon>Papilionoidea</taxon>
        <taxon>Papilionidae</taxon>
        <taxon>Parnassiinae</taxon>
        <taxon>Parnassini</taxon>
        <taxon>Parnassius</taxon>
        <taxon>Parnassius</taxon>
    </lineage>
</organism>
<dbReference type="Proteomes" id="UP000691718">
    <property type="component" value="Unassembled WGS sequence"/>
</dbReference>
<dbReference type="AlphaFoldDB" id="A0A8S3XS44"/>